<dbReference type="OMA" id="FHFISGW"/>
<feature type="transmembrane region" description="Helical" evidence="1">
    <location>
        <begin position="158"/>
        <end position="178"/>
    </location>
</feature>
<feature type="transmembrane region" description="Helical" evidence="1">
    <location>
        <begin position="94"/>
        <end position="112"/>
    </location>
</feature>
<proteinExistence type="predicted"/>
<accession>G0U9F6</accession>
<reference evidence="2" key="1">
    <citation type="journal article" date="2012" name="Proc. Natl. Acad. Sci. U.S.A.">
        <title>Antigenic diversity is generated by distinct evolutionary mechanisms in African trypanosome species.</title>
        <authorList>
            <person name="Jackson A.P."/>
            <person name="Berry A."/>
            <person name="Aslett M."/>
            <person name="Allison H.C."/>
            <person name="Burton P."/>
            <person name="Vavrova-Anderson J."/>
            <person name="Brown R."/>
            <person name="Browne H."/>
            <person name="Corton N."/>
            <person name="Hauser H."/>
            <person name="Gamble J."/>
            <person name="Gilderthorp R."/>
            <person name="Marcello L."/>
            <person name="McQuillan J."/>
            <person name="Otto T.D."/>
            <person name="Quail M.A."/>
            <person name="Sanders M.J."/>
            <person name="van Tonder A."/>
            <person name="Ginger M.L."/>
            <person name="Field M.C."/>
            <person name="Barry J.D."/>
            <person name="Hertz-Fowler C."/>
            <person name="Berriman M."/>
        </authorList>
    </citation>
    <scope>NUCLEOTIDE SEQUENCE</scope>
    <source>
        <strain evidence="2">Y486</strain>
    </source>
</reference>
<dbReference type="EMBL" id="HE573027">
    <property type="protein sequence ID" value="CCC54242.1"/>
    <property type="molecule type" value="Genomic_DNA"/>
</dbReference>
<feature type="transmembrane region" description="Helical" evidence="1">
    <location>
        <begin position="27"/>
        <end position="50"/>
    </location>
</feature>
<keyword evidence="1" id="KW-0812">Transmembrane</keyword>
<feature type="transmembrane region" description="Helical" evidence="1">
    <location>
        <begin position="118"/>
        <end position="138"/>
    </location>
</feature>
<dbReference type="SMART" id="SM01398">
    <property type="entry name" value="Cornichon"/>
    <property type="match status" value="1"/>
</dbReference>
<evidence type="ECO:0000256" key="1">
    <source>
        <dbReference type="SAM" id="Phobius"/>
    </source>
</evidence>
<keyword evidence="1" id="KW-1133">Transmembrane helix</keyword>
<sequence>MGVLQHAEVWHALFYPSKHSATERKRAYFYLFASCLGLAAFLGSMLNFIVSWMACGLLQVTQVILTMLLALNVADLRDKCLNVLECERTVNNLLECYVLIRIIQFAHALLILKDITMAVSFFVSLMLILWRITSASFFADATNLWRVVGRFERDTYIFVFKDVVIFVVFIIAVIFAMISKYAD</sequence>
<dbReference type="GO" id="GO:0016192">
    <property type="term" value="P:vesicle-mediated transport"/>
    <property type="evidence" value="ECO:0007669"/>
    <property type="project" value="InterPro"/>
</dbReference>
<name>G0U9F6_TRYVY</name>
<keyword evidence="1" id="KW-0472">Membrane</keyword>
<protein>
    <submittedName>
        <fullName evidence="2">Uncharacterized protein</fullName>
    </submittedName>
</protein>
<gene>
    <name evidence="2" type="ORF">TVY486_1117260</name>
</gene>
<dbReference type="AlphaFoldDB" id="G0U9F6"/>
<dbReference type="Pfam" id="PF03311">
    <property type="entry name" value="Cornichon"/>
    <property type="match status" value="1"/>
</dbReference>
<feature type="transmembrane region" description="Helical" evidence="1">
    <location>
        <begin position="56"/>
        <end position="74"/>
    </location>
</feature>
<dbReference type="VEuPathDB" id="TriTrypDB:TvY486_1117260"/>
<dbReference type="InterPro" id="IPR003377">
    <property type="entry name" value="Cornichon"/>
</dbReference>
<organism evidence="2">
    <name type="scientific">Trypanosoma vivax (strain Y486)</name>
    <dbReference type="NCBI Taxonomy" id="1055687"/>
    <lineage>
        <taxon>Eukaryota</taxon>
        <taxon>Discoba</taxon>
        <taxon>Euglenozoa</taxon>
        <taxon>Kinetoplastea</taxon>
        <taxon>Metakinetoplastina</taxon>
        <taxon>Trypanosomatida</taxon>
        <taxon>Trypanosomatidae</taxon>
        <taxon>Trypanosoma</taxon>
        <taxon>Duttonella</taxon>
    </lineage>
</organism>
<evidence type="ECO:0000313" key="2">
    <source>
        <dbReference type="EMBL" id="CCC54242.1"/>
    </source>
</evidence>